<evidence type="ECO:0000313" key="2">
    <source>
        <dbReference type="EMBL" id="CAD8871915.1"/>
    </source>
</evidence>
<feature type="compositionally biased region" description="Basic and acidic residues" evidence="1">
    <location>
        <begin position="21"/>
        <end position="47"/>
    </location>
</feature>
<feature type="region of interest" description="Disordered" evidence="1">
    <location>
        <begin position="18"/>
        <end position="85"/>
    </location>
</feature>
<evidence type="ECO:0000256" key="1">
    <source>
        <dbReference type="SAM" id="MobiDB-lite"/>
    </source>
</evidence>
<accession>A0A7S1B1Q0</accession>
<sequence>MHADGEVASQAATLVLSSAAHVEREEFRTDSEDTGHVTAEPESRQRAEAAFPDATNHSPVDLVEPTSLDSGLVSDTPVTDHEQPNEKARIEGHLHASCRELQGLLRELSEAEARWGEDHACVAQCLRRLCRYLEGAGFSSQIVPLLIRIAEIEQRELGQQHPDVLSTRARIKETLASEASMPDWAEAMETHHVERQRALSSVSEVPEQVPEQGGMSENLGAVAGVVGSAVIGAALHFGVSTVTSTGSMAVGLTGRAMSFAAERTFSAEPTSWTSFLFSSAGHAAWSTTQTVASSTFGAAQFFGMSLASSATSSAVSHAVSGTARLASSPDGASKSSHTSEDVSPDT</sequence>
<reference evidence="2" key="1">
    <citation type="submission" date="2021-01" db="EMBL/GenBank/DDBJ databases">
        <authorList>
            <person name="Corre E."/>
            <person name="Pelletier E."/>
            <person name="Niang G."/>
            <person name="Scheremetjew M."/>
            <person name="Finn R."/>
            <person name="Kale V."/>
            <person name="Holt S."/>
            <person name="Cochrane G."/>
            <person name="Meng A."/>
            <person name="Brown T."/>
            <person name="Cohen L."/>
        </authorList>
    </citation>
    <scope>NUCLEOTIDE SEQUENCE</scope>
</reference>
<protein>
    <submittedName>
        <fullName evidence="2">Uncharacterized protein</fullName>
    </submittedName>
</protein>
<dbReference type="AlphaFoldDB" id="A0A7S1B1Q0"/>
<dbReference type="InterPro" id="IPR011990">
    <property type="entry name" value="TPR-like_helical_dom_sf"/>
</dbReference>
<dbReference type="EMBL" id="HBFQ01065201">
    <property type="protein sequence ID" value="CAD8871915.1"/>
    <property type="molecule type" value="Transcribed_RNA"/>
</dbReference>
<gene>
    <name evidence="2" type="ORF">NSCI0253_LOCUS46272</name>
</gene>
<proteinExistence type="predicted"/>
<feature type="region of interest" description="Disordered" evidence="1">
    <location>
        <begin position="324"/>
        <end position="346"/>
    </location>
</feature>
<organism evidence="2">
    <name type="scientific">Noctiluca scintillans</name>
    <name type="common">Sea sparkle</name>
    <name type="synonym">Red tide dinoflagellate</name>
    <dbReference type="NCBI Taxonomy" id="2966"/>
    <lineage>
        <taxon>Eukaryota</taxon>
        <taxon>Sar</taxon>
        <taxon>Alveolata</taxon>
        <taxon>Dinophyceae</taxon>
        <taxon>Noctilucales</taxon>
        <taxon>Noctilucaceae</taxon>
        <taxon>Noctiluca</taxon>
    </lineage>
</organism>
<dbReference type="Gene3D" id="1.25.40.10">
    <property type="entry name" value="Tetratricopeptide repeat domain"/>
    <property type="match status" value="1"/>
</dbReference>
<name>A0A7S1B1Q0_NOCSC</name>